<feature type="compositionally biased region" description="Pro residues" evidence="1">
    <location>
        <begin position="490"/>
        <end position="503"/>
    </location>
</feature>
<feature type="region of interest" description="Disordered" evidence="1">
    <location>
        <begin position="2040"/>
        <end position="2116"/>
    </location>
</feature>
<evidence type="ECO:0000256" key="1">
    <source>
        <dbReference type="SAM" id="MobiDB-lite"/>
    </source>
</evidence>
<feature type="transmembrane region" description="Helical" evidence="2">
    <location>
        <begin position="143"/>
        <end position="169"/>
    </location>
</feature>
<feature type="compositionally biased region" description="Basic and acidic residues" evidence="1">
    <location>
        <begin position="1498"/>
        <end position="1510"/>
    </location>
</feature>
<feature type="compositionally biased region" description="Low complexity" evidence="1">
    <location>
        <begin position="462"/>
        <end position="475"/>
    </location>
</feature>
<protein>
    <submittedName>
        <fullName evidence="3">Uncharacterized protein</fullName>
    </submittedName>
</protein>
<feature type="compositionally biased region" description="Polar residues" evidence="1">
    <location>
        <begin position="530"/>
        <end position="544"/>
    </location>
</feature>
<sequence length="2116" mass="230103">MSEIINSQAMSAAFVFGIALTAAAGAAIVWTRNNGSAILRDGSRLVLAVFLISASLWAATAFVATLVNTNSNASCQIAVAIAAFFDQLARVSLEQHLAWSLVTPGSNTATTLILQGAVFLRFGVGVGFVAVQRPQFAPVCVTSTSLLALGIAVLATDGILIVTFLGRGLSKGLKTVGSGSLSVKISLAVWTLMSVPMILGIESLSLVLRTVLPAIGLLTVITALLIFQDRLVPDRTLISSSSSPEIAYNGSSSMTRDISTSAGQSEPPMRYEIRAGSMVPVGTGPTLGGTGGISGATNLYSTTRVEVTAARDTPRAPKKLPKGKGTKGKLVISGPMAIQGNESNLDKIPTVDLATAAKNEKERRVMVPQTPSAHMVATRPAPAPPLSAEQMAQRSQNIKRRELAPPNAQREQVQEQASLGTSSSAQLSPGVEEIRRRSPRHQPEFFTQKSPTEAPVPPKTPATPATPRTRPVPAELSSIPLRGPMTMPAVAPPPRSPRRPVPPFKMDAAQTQKPEVKENPTKESPAAPNRQPSKSGLPSRTPRMSQFPPPVTQSQVQSAGAGAVPPMPNNARKTLLNRNESVKRDIRPSKQGSVSSVEETPKSAAAPSEKRQTMGLPSNPRFNSLKRQMIEPRIPIQQEVMVVSHIEYNDPRMVQNVIDLATEQMNRMQTPVAPVTAPLPNEQVLHRPRPVPRKPSVDRAMFPTEIPVSLLKSQGLRLHQRSKSTGSVRSKKSILNSSAGSPTQLPPLPPLPLNLKTHRPQPNNTKSMTFDEKMELLYHISSASSTAPNTPKSSTRRRSISDPEVPRVPSMYQSSVSRTDSVSTATTKSKPSSVSTSRIFNMMEKPAPPALPPIKSIFNTSTPYKDGEEPKSWFSPAKSRRRSSFEGSRRQSSPVLPTMEFLRSPSVAGETVTNDWENATTNWGSLHSPVEPINMQRAKEIAIPPMPSLPVIPSSPQELPANEEVHAERNSKEASEKSSHKEVFTIMLDPSALPVEASPMMPTDAIDLESATGPKTWHRRVGDDCPSFSQRHSAIKARKMPPPTPLSFNRPSKVTMIVEAEPSPLESPQQALQMIQSQLEKLETATRASTELTQRMTLLAQLEQEMGDQEDHWLQMKHDLVRDSTSTLGSTQVRDMIREAMSDDPEEMGSQNKQSLRKSQLSSQVENRTRPTVGSAVRMSYLSVHTSAQAPWGSPTPPDSEDSASESEGEAALLSDDETVSAFPAALWCPAEVTREFASVNVNALWMPVARPAQESFEEVLSREGVRSMTKKSLEPLTITSAKLWNSSQAITKAKIPHTGLWKNADIPAAALPSTVDQQPSRPRTMKPPRRSRRMTLLADIPESPAPLPDKRGTLGIFKFPWGELSDTPVVQPRPQTINAIPGTMSSGRSTMVLSSTPAIPTDQFDPDSYSSSYFDDFEEEDEGDNFDDYDSDELIEDGQDEFDETTLWEIASLLKSDQVPSRGSLFFDEEQEPVMDPDVPPAMPDLPPCVKEGIEEARREAQTETKHDSTPSIDLESFPSPPSVLSKLWAEPTSQATLAVGLPQPDEKTWKSYVIPREVAPRGPTRLSKPASVESRSLWTPEAVSSTQVSLMWAPSEVEVSLPTEIRSLTWSKTAPAAAASFGLPQPEQVWKPYAVEKKTIRGPARSSKPASITSQSLWSVAKPVASPSAQLMWASTKAMPKPSTQGNALMWSQPTSVTSALIGLPQSEKFWKSYAVEKKTIRGPTRSSKPASIVSQSLWSVAKPTVSSSAQLMWSSTKAIPQSSTQGNALTWSQPVPVTIAQIGLPQPDTKTWTASVAGVKDTVRAKPRKATPAFIMTTEMWTPSQAPTPTLTTLLWSDAAKPAVAVREQAAVTPVKVLSKKLWAEPMVIEEQASGLFSLNFQRSTFRTTAEEPAALKMVRKVRTSKMSLPTLQSTSLWSAVSVAPPAVSWIEAGSRAQKLPEIVEEEMDPIEAISENKRWYRPSFEYPDDWENALEEAIKASYLSDLNVVWNVRLAAASSGQWDAALREAIKASRAPRQPASENDWARALAEAIQASNIEPGLTAESDSESDYSSDSPISPPQPSPFANATSSYKAVPEPSFLWSEPELEQEKKPTQQTQNRKTWLRGLEPRV</sequence>
<evidence type="ECO:0000313" key="3">
    <source>
        <dbReference type="EMBL" id="KAH7312338.1"/>
    </source>
</evidence>
<reference evidence="3" key="1">
    <citation type="journal article" date="2021" name="Nat. Commun.">
        <title>Genetic determinants of endophytism in the Arabidopsis root mycobiome.</title>
        <authorList>
            <person name="Mesny F."/>
            <person name="Miyauchi S."/>
            <person name="Thiergart T."/>
            <person name="Pickel B."/>
            <person name="Atanasova L."/>
            <person name="Karlsson M."/>
            <person name="Huettel B."/>
            <person name="Barry K.W."/>
            <person name="Haridas S."/>
            <person name="Chen C."/>
            <person name="Bauer D."/>
            <person name="Andreopoulos W."/>
            <person name="Pangilinan J."/>
            <person name="LaButti K."/>
            <person name="Riley R."/>
            <person name="Lipzen A."/>
            <person name="Clum A."/>
            <person name="Drula E."/>
            <person name="Henrissat B."/>
            <person name="Kohler A."/>
            <person name="Grigoriev I.V."/>
            <person name="Martin F.M."/>
            <person name="Hacquard S."/>
        </authorList>
    </citation>
    <scope>NUCLEOTIDE SEQUENCE</scope>
    <source>
        <strain evidence="3">MPI-CAGE-CH-0235</strain>
    </source>
</reference>
<keyword evidence="2" id="KW-0472">Membrane</keyword>
<feature type="compositionally biased region" description="Low complexity" evidence="1">
    <location>
        <begin position="1150"/>
        <end position="1164"/>
    </location>
</feature>
<feature type="transmembrane region" description="Helical" evidence="2">
    <location>
        <begin position="45"/>
        <end position="64"/>
    </location>
</feature>
<feature type="transmembrane region" description="Helical" evidence="2">
    <location>
        <begin position="181"/>
        <end position="199"/>
    </location>
</feature>
<feature type="transmembrane region" description="Helical" evidence="2">
    <location>
        <begin position="206"/>
        <end position="227"/>
    </location>
</feature>
<feature type="compositionally biased region" description="Polar residues" evidence="1">
    <location>
        <begin position="782"/>
        <end position="793"/>
    </location>
</feature>
<name>A0A8K0SHD7_9HYPO</name>
<feature type="region of interest" description="Disordered" evidence="1">
    <location>
        <begin position="1187"/>
        <end position="1215"/>
    </location>
</feature>
<feature type="transmembrane region" description="Helical" evidence="2">
    <location>
        <begin position="12"/>
        <end position="33"/>
    </location>
</feature>
<feature type="region of interest" description="Disordered" evidence="1">
    <location>
        <begin position="248"/>
        <end position="267"/>
    </location>
</feature>
<feature type="compositionally biased region" description="Acidic residues" evidence="1">
    <location>
        <begin position="1199"/>
        <end position="1215"/>
    </location>
</feature>
<keyword evidence="4" id="KW-1185">Reference proteome</keyword>
<feature type="region of interest" description="Disordered" evidence="1">
    <location>
        <begin position="1143"/>
        <end position="1174"/>
    </location>
</feature>
<dbReference type="EMBL" id="JAGPNK010000010">
    <property type="protein sequence ID" value="KAH7312338.1"/>
    <property type="molecule type" value="Genomic_DNA"/>
</dbReference>
<feature type="compositionally biased region" description="Basic and acidic residues" evidence="1">
    <location>
        <begin position="963"/>
        <end position="980"/>
    </location>
</feature>
<feature type="region of interest" description="Disordered" evidence="1">
    <location>
        <begin position="1498"/>
        <end position="1520"/>
    </location>
</feature>
<feature type="region of interest" description="Disordered" evidence="1">
    <location>
        <begin position="957"/>
        <end position="980"/>
    </location>
</feature>
<feature type="compositionally biased region" description="Low complexity" evidence="1">
    <location>
        <begin position="821"/>
        <end position="836"/>
    </location>
</feature>
<keyword evidence="2" id="KW-0812">Transmembrane</keyword>
<organism evidence="3 4">
    <name type="scientific">Stachybotrys elegans</name>
    <dbReference type="NCBI Taxonomy" id="80388"/>
    <lineage>
        <taxon>Eukaryota</taxon>
        <taxon>Fungi</taxon>
        <taxon>Dikarya</taxon>
        <taxon>Ascomycota</taxon>
        <taxon>Pezizomycotina</taxon>
        <taxon>Sordariomycetes</taxon>
        <taxon>Hypocreomycetidae</taxon>
        <taxon>Hypocreales</taxon>
        <taxon>Stachybotryaceae</taxon>
        <taxon>Stachybotrys</taxon>
    </lineage>
</organism>
<feature type="compositionally biased region" description="Polar residues" evidence="1">
    <location>
        <begin position="248"/>
        <end position="264"/>
    </location>
</feature>
<feature type="region of interest" description="Disordered" evidence="1">
    <location>
        <begin position="782"/>
        <end position="836"/>
    </location>
</feature>
<feature type="region of interest" description="Disordered" evidence="1">
    <location>
        <begin position="360"/>
        <end position="622"/>
    </location>
</feature>
<feature type="region of interest" description="Disordered" evidence="1">
    <location>
        <begin position="713"/>
        <end position="767"/>
    </location>
</feature>
<evidence type="ECO:0000313" key="4">
    <source>
        <dbReference type="Proteomes" id="UP000813444"/>
    </source>
</evidence>
<feature type="transmembrane region" description="Helical" evidence="2">
    <location>
        <begin position="112"/>
        <end position="131"/>
    </location>
</feature>
<dbReference type="OrthoDB" id="5370537at2759"/>
<feature type="compositionally biased region" description="Polar residues" evidence="1">
    <location>
        <begin position="723"/>
        <end position="743"/>
    </location>
</feature>
<accession>A0A8K0SHD7</accession>
<feature type="compositionally biased region" description="Polar residues" evidence="1">
    <location>
        <begin position="409"/>
        <end position="427"/>
    </location>
</feature>
<proteinExistence type="predicted"/>
<dbReference type="Proteomes" id="UP000813444">
    <property type="component" value="Unassembled WGS sequence"/>
</dbReference>
<comment type="caution">
    <text evidence="3">The sequence shown here is derived from an EMBL/GenBank/DDBJ whole genome shotgun (WGS) entry which is preliminary data.</text>
</comment>
<feature type="region of interest" description="Disordered" evidence="1">
    <location>
        <begin position="859"/>
        <end position="894"/>
    </location>
</feature>
<gene>
    <name evidence="3" type="ORF">B0I35DRAFT_436732</name>
</gene>
<keyword evidence="2" id="KW-1133">Transmembrane helix</keyword>
<evidence type="ECO:0000256" key="2">
    <source>
        <dbReference type="SAM" id="Phobius"/>
    </source>
</evidence>
<feature type="compositionally biased region" description="Polar residues" evidence="1">
    <location>
        <begin position="811"/>
        <end position="820"/>
    </location>
</feature>